<dbReference type="OrthoDB" id="2641813at2759"/>
<dbReference type="Proteomes" id="UP000298030">
    <property type="component" value="Unassembled WGS sequence"/>
</dbReference>
<comment type="caution">
    <text evidence="1">The sequence shown here is derived from an EMBL/GenBank/DDBJ whole genome shotgun (WGS) entry which is preliminary data.</text>
</comment>
<accession>A0A4Y7SZD6</accession>
<dbReference type="STRING" id="71717.A0A4Y7SZD6"/>
<protein>
    <recommendedName>
        <fullName evidence="3">DDE Tnp4 domain-containing protein</fullName>
    </recommendedName>
</protein>
<evidence type="ECO:0000313" key="2">
    <source>
        <dbReference type="Proteomes" id="UP000298030"/>
    </source>
</evidence>
<keyword evidence="2" id="KW-1185">Reference proteome</keyword>
<feature type="non-terminal residue" evidence="1">
    <location>
        <position position="1"/>
    </location>
</feature>
<dbReference type="EMBL" id="QPFP01000047">
    <property type="protein sequence ID" value="TEB26589.1"/>
    <property type="molecule type" value="Genomic_DNA"/>
</dbReference>
<evidence type="ECO:0000313" key="1">
    <source>
        <dbReference type="EMBL" id="TEB26589.1"/>
    </source>
</evidence>
<gene>
    <name evidence="1" type="ORF">FA13DRAFT_1582669</name>
</gene>
<proteinExistence type="predicted"/>
<feature type="non-terminal residue" evidence="1">
    <location>
        <position position="155"/>
    </location>
</feature>
<sequence length="155" mass="17243">DPYRFRRNLRVSPATFDGLLAQIENHPTFLSTGIRPQMPVDKQLAIALKRFGNFGSNASVEAIVQWAGVSAGMVVAATRRVMEAILSLHDQHIHWPDAQAKEEAKEYVEAATCAAWRDSWVFVDGTLVPLAEKPGYHGESYSDRKSNYSPNVQVC</sequence>
<reference evidence="1 2" key="1">
    <citation type="journal article" date="2019" name="Nat. Ecol. Evol.">
        <title>Megaphylogeny resolves global patterns of mushroom evolution.</title>
        <authorList>
            <person name="Varga T."/>
            <person name="Krizsan K."/>
            <person name="Foldi C."/>
            <person name="Dima B."/>
            <person name="Sanchez-Garcia M."/>
            <person name="Sanchez-Ramirez S."/>
            <person name="Szollosi G.J."/>
            <person name="Szarkandi J.G."/>
            <person name="Papp V."/>
            <person name="Albert L."/>
            <person name="Andreopoulos W."/>
            <person name="Angelini C."/>
            <person name="Antonin V."/>
            <person name="Barry K.W."/>
            <person name="Bougher N.L."/>
            <person name="Buchanan P."/>
            <person name="Buyck B."/>
            <person name="Bense V."/>
            <person name="Catcheside P."/>
            <person name="Chovatia M."/>
            <person name="Cooper J."/>
            <person name="Damon W."/>
            <person name="Desjardin D."/>
            <person name="Finy P."/>
            <person name="Geml J."/>
            <person name="Haridas S."/>
            <person name="Hughes K."/>
            <person name="Justo A."/>
            <person name="Karasinski D."/>
            <person name="Kautmanova I."/>
            <person name="Kiss B."/>
            <person name="Kocsube S."/>
            <person name="Kotiranta H."/>
            <person name="LaButti K.M."/>
            <person name="Lechner B.E."/>
            <person name="Liimatainen K."/>
            <person name="Lipzen A."/>
            <person name="Lukacs Z."/>
            <person name="Mihaltcheva S."/>
            <person name="Morgado L.N."/>
            <person name="Niskanen T."/>
            <person name="Noordeloos M.E."/>
            <person name="Ohm R.A."/>
            <person name="Ortiz-Santana B."/>
            <person name="Ovrebo C."/>
            <person name="Racz N."/>
            <person name="Riley R."/>
            <person name="Savchenko A."/>
            <person name="Shiryaev A."/>
            <person name="Soop K."/>
            <person name="Spirin V."/>
            <person name="Szebenyi C."/>
            <person name="Tomsovsky M."/>
            <person name="Tulloss R.E."/>
            <person name="Uehling J."/>
            <person name="Grigoriev I.V."/>
            <person name="Vagvolgyi C."/>
            <person name="Papp T."/>
            <person name="Martin F.M."/>
            <person name="Miettinen O."/>
            <person name="Hibbett D.S."/>
            <person name="Nagy L.G."/>
        </authorList>
    </citation>
    <scope>NUCLEOTIDE SEQUENCE [LARGE SCALE GENOMIC DNA]</scope>
    <source>
        <strain evidence="1 2">FP101781</strain>
    </source>
</reference>
<name>A0A4Y7SZD6_COPMI</name>
<dbReference type="AlphaFoldDB" id="A0A4Y7SZD6"/>
<evidence type="ECO:0008006" key="3">
    <source>
        <dbReference type="Google" id="ProtNLM"/>
    </source>
</evidence>
<organism evidence="1 2">
    <name type="scientific">Coprinellus micaceus</name>
    <name type="common">Glistening ink-cap mushroom</name>
    <name type="synonym">Coprinus micaceus</name>
    <dbReference type="NCBI Taxonomy" id="71717"/>
    <lineage>
        <taxon>Eukaryota</taxon>
        <taxon>Fungi</taxon>
        <taxon>Dikarya</taxon>
        <taxon>Basidiomycota</taxon>
        <taxon>Agaricomycotina</taxon>
        <taxon>Agaricomycetes</taxon>
        <taxon>Agaricomycetidae</taxon>
        <taxon>Agaricales</taxon>
        <taxon>Agaricineae</taxon>
        <taxon>Psathyrellaceae</taxon>
        <taxon>Coprinellus</taxon>
    </lineage>
</organism>